<proteinExistence type="predicted"/>
<dbReference type="AlphaFoldDB" id="A0A2C6KIZ4"/>
<evidence type="ECO:0000313" key="1">
    <source>
        <dbReference type="EMBL" id="PHJ24011.1"/>
    </source>
</evidence>
<protein>
    <submittedName>
        <fullName evidence="1">Btb poz domain protein</fullName>
    </submittedName>
</protein>
<dbReference type="OrthoDB" id="6359816at2759"/>
<keyword evidence="2" id="KW-1185">Reference proteome</keyword>
<dbReference type="EMBL" id="MIGC01000889">
    <property type="protein sequence ID" value="PHJ24011.1"/>
    <property type="molecule type" value="Genomic_DNA"/>
</dbReference>
<organism evidence="1 2">
    <name type="scientific">Cystoisospora suis</name>
    <dbReference type="NCBI Taxonomy" id="483139"/>
    <lineage>
        <taxon>Eukaryota</taxon>
        <taxon>Sar</taxon>
        <taxon>Alveolata</taxon>
        <taxon>Apicomplexa</taxon>
        <taxon>Conoidasida</taxon>
        <taxon>Coccidia</taxon>
        <taxon>Eucoccidiorida</taxon>
        <taxon>Eimeriorina</taxon>
        <taxon>Sarcocystidae</taxon>
        <taxon>Cystoisospora</taxon>
    </lineage>
</organism>
<dbReference type="Proteomes" id="UP000221165">
    <property type="component" value="Unassembled WGS sequence"/>
</dbReference>
<accession>A0A2C6KIZ4</accession>
<dbReference type="RefSeq" id="XP_067925685.1">
    <property type="nucleotide sequence ID" value="XM_068062337.1"/>
</dbReference>
<name>A0A2C6KIZ4_9APIC</name>
<dbReference type="VEuPathDB" id="ToxoDB:CSUI_002135"/>
<comment type="caution">
    <text evidence="1">The sequence shown here is derived from an EMBL/GenBank/DDBJ whole genome shotgun (WGS) entry which is preliminary data.</text>
</comment>
<feature type="non-terminal residue" evidence="1">
    <location>
        <position position="78"/>
    </location>
</feature>
<gene>
    <name evidence="1" type="ORF">CSUI_002135</name>
</gene>
<sequence length="78" mass="9359">MKEISSCETVGICRAKRGYVRFFFNWTEHNILRVGSRLILRMEMRFLRRMIQLGSEPLWSSVSSTLHHDVFDYLSQKY</sequence>
<reference evidence="1 2" key="1">
    <citation type="journal article" date="2017" name="Int. J. Parasitol.">
        <title>The genome of the protozoan parasite Cystoisospora suis and a reverse vaccinology approach to identify vaccine candidates.</title>
        <authorList>
            <person name="Palmieri N."/>
            <person name="Shrestha A."/>
            <person name="Ruttkowski B."/>
            <person name="Beck T."/>
            <person name="Vogl C."/>
            <person name="Tomley F."/>
            <person name="Blake D.P."/>
            <person name="Joachim A."/>
        </authorList>
    </citation>
    <scope>NUCLEOTIDE SEQUENCE [LARGE SCALE GENOMIC DNA]</scope>
    <source>
        <strain evidence="1 2">Wien I</strain>
    </source>
</reference>
<dbReference type="GeneID" id="94425548"/>
<evidence type="ECO:0000313" key="2">
    <source>
        <dbReference type="Proteomes" id="UP000221165"/>
    </source>
</evidence>